<evidence type="ECO:0000313" key="1">
    <source>
        <dbReference type="EMBL" id="MFC4556924.1"/>
    </source>
</evidence>
<dbReference type="EMBL" id="JBHSFU010000003">
    <property type="protein sequence ID" value="MFC4556924.1"/>
    <property type="molecule type" value="Genomic_DNA"/>
</dbReference>
<comment type="caution">
    <text evidence="1">The sequence shown here is derived from an EMBL/GenBank/DDBJ whole genome shotgun (WGS) entry which is preliminary data.</text>
</comment>
<protein>
    <submittedName>
        <fullName evidence="1">YwpF-like family protein</fullName>
    </submittedName>
</protein>
<dbReference type="Pfam" id="PF14183">
    <property type="entry name" value="YwpF"/>
    <property type="match status" value="1"/>
</dbReference>
<accession>A0ABV9DGH7</accession>
<organism evidence="1 2">
    <name type="scientific">Virgibacillus kekensis</name>
    <dbReference type="NCBI Taxonomy" id="202261"/>
    <lineage>
        <taxon>Bacteria</taxon>
        <taxon>Bacillati</taxon>
        <taxon>Bacillota</taxon>
        <taxon>Bacilli</taxon>
        <taxon>Bacillales</taxon>
        <taxon>Bacillaceae</taxon>
        <taxon>Virgibacillus</taxon>
    </lineage>
</organism>
<evidence type="ECO:0000313" key="2">
    <source>
        <dbReference type="Proteomes" id="UP001595989"/>
    </source>
</evidence>
<name>A0ABV9DGH7_9BACI</name>
<gene>
    <name evidence="1" type="ORF">ACFO3D_01720</name>
</gene>
<reference evidence="2" key="1">
    <citation type="journal article" date="2019" name="Int. J. Syst. Evol. Microbiol.">
        <title>The Global Catalogue of Microorganisms (GCM) 10K type strain sequencing project: providing services to taxonomists for standard genome sequencing and annotation.</title>
        <authorList>
            <consortium name="The Broad Institute Genomics Platform"/>
            <consortium name="The Broad Institute Genome Sequencing Center for Infectious Disease"/>
            <person name="Wu L."/>
            <person name="Ma J."/>
        </authorList>
    </citation>
    <scope>NUCLEOTIDE SEQUENCE [LARGE SCALE GENOMIC DNA]</scope>
    <source>
        <strain evidence="2">CGMCC 4.7426</strain>
    </source>
</reference>
<dbReference type="Proteomes" id="UP001595989">
    <property type="component" value="Unassembled WGS sequence"/>
</dbReference>
<proteinExistence type="predicted"/>
<dbReference type="RefSeq" id="WP_390292863.1">
    <property type="nucleotide sequence ID" value="NZ_JBHSFU010000003.1"/>
</dbReference>
<dbReference type="InterPro" id="IPR025573">
    <property type="entry name" value="YwpF"/>
</dbReference>
<keyword evidence="2" id="KW-1185">Reference proteome</keyword>
<sequence>MKTFKLASLDIVDSRNSGTVHQSFPLLDGLIINREDEENRWIVEAFLENKYYDFFTELCDKNKEVIIQVHITKKSNAPATFITSVIGVNEIGKNMNVLFRGTIVNHQKEIVEDKLKALIDEGYNGEKLLEKFKESM</sequence>